<evidence type="ECO:0000313" key="19">
    <source>
        <dbReference type="EMBL" id="ASL24602.1"/>
    </source>
</evidence>
<feature type="transmembrane region" description="Helical" evidence="16">
    <location>
        <begin position="65"/>
        <end position="89"/>
    </location>
</feature>
<keyword evidence="15 16" id="KW-0472">Membrane</keyword>
<keyword evidence="14 16" id="KW-0496">Mitochondrion</keyword>
<comment type="cofactor">
    <cofactor evidence="16">
        <name>heme b</name>
        <dbReference type="ChEBI" id="CHEBI:60344"/>
    </cofactor>
    <text evidence="16">Binds 2 heme groups non-covalently.</text>
</comment>
<keyword evidence="10 16" id="KW-0249">Electron transport</keyword>
<comment type="function">
    <text evidence="1 16">Component of the ubiquinol-cytochrome c reductase complex (complex III or cytochrome b-c1 complex) that is part of the mitochondrial respiratory chain. The b-c1 complex mediates electron transfer from ubiquinol to cytochrome c. Contributes to the generation of a proton gradient across the mitochondrial membrane that is then used for ATP synthesis.</text>
</comment>
<dbReference type="Pfam" id="PF00033">
    <property type="entry name" value="Cytochrome_B"/>
    <property type="match status" value="1"/>
</dbReference>
<dbReference type="PANTHER" id="PTHR19271">
    <property type="entry name" value="CYTOCHROME B"/>
    <property type="match status" value="1"/>
</dbReference>
<keyword evidence="7 16" id="KW-0812">Transmembrane</keyword>
<dbReference type="Gene3D" id="1.20.810.10">
    <property type="entry name" value="Cytochrome Bc1 Complex, Chain C"/>
    <property type="match status" value="1"/>
</dbReference>
<evidence type="ECO:0000256" key="12">
    <source>
        <dbReference type="ARBA" id="ARBA00023004"/>
    </source>
</evidence>
<dbReference type="Pfam" id="PF00032">
    <property type="entry name" value="Cytochrom_B_C"/>
    <property type="match status" value="1"/>
</dbReference>
<dbReference type="AlphaFoldDB" id="A0A343ESR6"/>
<dbReference type="GO" id="GO:0046872">
    <property type="term" value="F:metal ion binding"/>
    <property type="evidence" value="ECO:0007669"/>
    <property type="project" value="UniProtKB-UniRule"/>
</dbReference>
<keyword evidence="13" id="KW-0830">Ubiquinone</keyword>
<feature type="domain" description="Cytochrome b/b6 N-terminal region profile" evidence="17">
    <location>
        <begin position="1"/>
        <end position="200"/>
    </location>
</feature>
<feature type="transmembrane region" description="Helical" evidence="16">
    <location>
        <begin position="221"/>
        <end position="238"/>
    </location>
</feature>
<keyword evidence="5 16" id="KW-0349">Heme</keyword>
<dbReference type="PROSITE" id="PS51002">
    <property type="entry name" value="CYTB_NTER"/>
    <property type="match status" value="1"/>
</dbReference>
<evidence type="ECO:0000256" key="5">
    <source>
        <dbReference type="ARBA" id="ARBA00022617"/>
    </source>
</evidence>
<feature type="transmembrane region" description="Helical" evidence="16">
    <location>
        <begin position="310"/>
        <end position="327"/>
    </location>
</feature>
<feature type="domain" description="Cytochrome b/b6 C-terminal region profile" evidence="18">
    <location>
        <begin position="202"/>
        <end position="367"/>
    </location>
</feature>
<dbReference type="GO" id="GO:0016491">
    <property type="term" value="F:oxidoreductase activity"/>
    <property type="evidence" value="ECO:0007669"/>
    <property type="project" value="UniProtKB-UniRule"/>
</dbReference>
<dbReference type="InterPro" id="IPR016174">
    <property type="entry name" value="Di-haem_cyt_TM"/>
</dbReference>
<dbReference type="PROSITE" id="PS51003">
    <property type="entry name" value="CYTB_CTER"/>
    <property type="match status" value="1"/>
</dbReference>
<feature type="transmembrane region" description="Helical" evidence="16">
    <location>
        <begin position="131"/>
        <end position="155"/>
    </location>
</feature>
<evidence type="ECO:0000256" key="7">
    <source>
        <dbReference type="ARBA" id="ARBA00022692"/>
    </source>
</evidence>
<dbReference type="InterPro" id="IPR036150">
    <property type="entry name" value="Cyt_b/b6_C_sf"/>
</dbReference>
<evidence type="ECO:0000259" key="18">
    <source>
        <dbReference type="PROSITE" id="PS51003"/>
    </source>
</evidence>
<dbReference type="SUPFAM" id="SSF81342">
    <property type="entry name" value="Transmembrane di-heme cytochromes"/>
    <property type="match status" value="1"/>
</dbReference>
<feature type="transmembrane region" description="Helical" evidence="16">
    <location>
        <begin position="167"/>
        <end position="191"/>
    </location>
</feature>
<evidence type="ECO:0000256" key="11">
    <source>
        <dbReference type="ARBA" id="ARBA00022989"/>
    </source>
</evidence>
<dbReference type="PANTHER" id="PTHR19271:SF16">
    <property type="entry name" value="CYTOCHROME B"/>
    <property type="match status" value="1"/>
</dbReference>
<dbReference type="InterPro" id="IPR027387">
    <property type="entry name" value="Cytb/b6-like_sf"/>
</dbReference>
<keyword evidence="4 16" id="KW-0813">Transport</keyword>
<evidence type="ECO:0000256" key="13">
    <source>
        <dbReference type="ARBA" id="ARBA00023075"/>
    </source>
</evidence>
<comment type="similarity">
    <text evidence="16">Belongs to the cytochrome b family.</text>
</comment>
<protein>
    <recommendedName>
        <fullName evidence="3 16">Cytochrome b</fullName>
    </recommendedName>
</protein>
<feature type="transmembrane region" description="Helical" evidence="16">
    <location>
        <begin position="280"/>
        <end position="303"/>
    </location>
</feature>
<evidence type="ECO:0000256" key="3">
    <source>
        <dbReference type="ARBA" id="ARBA00013531"/>
    </source>
</evidence>
<sequence>MMDNIRRGLLDLPISYSLGYCWCSGSLLSAVIGIQVLTGIILSFVYIATPTQAFFCVLGETIDSFFYWVCRYLHIWGVSVIFCLMFIHMGRSLYYSSYSKIGVWNVGFVLYLMLMVEAFVGYVLPWHQMSYWAATVLTTIVQGLPLIGSGLYAYVVGGFSVTGVTLLRLFSVHVCLGLFLVCVIVLHISYLHNSGSNNPLYVLPGYSDVIYFHSHHTSKDFFSLMVVSIGCFFCIWVTPDLVVDPDGYVEAQPLVTPASIKPEWYFLAYYALIRAVESKIGGLLFVTSILFLLWVPTTNLCCVYSVVRQILFWLICNSFMGLIYLGLCHPNTLYLFICNVYGVILLLSLFCFKGLWVITNTMAMCLVEWWQLI</sequence>
<keyword evidence="6 16" id="KW-0679">Respiratory chain</keyword>
<name>A0A343ESR6_9CEST</name>
<evidence type="ECO:0000256" key="6">
    <source>
        <dbReference type="ARBA" id="ARBA00022660"/>
    </source>
</evidence>
<evidence type="ECO:0000256" key="15">
    <source>
        <dbReference type="ARBA" id="ARBA00023136"/>
    </source>
</evidence>
<proteinExistence type="inferred from homology"/>
<keyword evidence="12 16" id="KW-0408">Iron</keyword>
<evidence type="ECO:0000256" key="16">
    <source>
        <dbReference type="RuleBase" id="RU362117"/>
    </source>
</evidence>
<accession>A0A343ESR6</accession>
<keyword evidence="11 16" id="KW-1133">Transmembrane helix</keyword>
<organism evidence="19">
    <name type="scientific">Khawia sinensis</name>
    <dbReference type="NCBI Taxonomy" id="125900"/>
    <lineage>
        <taxon>Eukaryota</taxon>
        <taxon>Metazoa</taxon>
        <taxon>Spiralia</taxon>
        <taxon>Lophotrochozoa</taxon>
        <taxon>Platyhelminthes</taxon>
        <taxon>Cestoda</taxon>
        <taxon>Eucestoda</taxon>
        <taxon>Caryophyllidea</taxon>
        <taxon>Lytocestidae</taxon>
        <taxon>Khawia</taxon>
    </lineage>
</organism>
<keyword evidence="9" id="KW-0999">Mitochondrion inner membrane</keyword>
<evidence type="ECO:0000256" key="9">
    <source>
        <dbReference type="ARBA" id="ARBA00022792"/>
    </source>
</evidence>
<evidence type="ECO:0000256" key="8">
    <source>
        <dbReference type="ARBA" id="ARBA00022723"/>
    </source>
</evidence>
<evidence type="ECO:0000259" key="17">
    <source>
        <dbReference type="PROSITE" id="PS51002"/>
    </source>
</evidence>
<comment type="subcellular location">
    <subcellularLocation>
        <location evidence="2">Mitochondrion inner membrane</location>
        <topology evidence="2">Multi-pass membrane protein</topology>
    </subcellularLocation>
</comment>
<dbReference type="InterPro" id="IPR005798">
    <property type="entry name" value="Cyt_b/b6_C"/>
</dbReference>
<dbReference type="GO" id="GO:0022904">
    <property type="term" value="P:respiratory electron transport chain"/>
    <property type="evidence" value="ECO:0007669"/>
    <property type="project" value="InterPro"/>
</dbReference>
<evidence type="ECO:0000256" key="1">
    <source>
        <dbReference type="ARBA" id="ARBA00002566"/>
    </source>
</evidence>
<geneLocation type="mitochondrion" evidence="19"/>
<reference evidence="19" key="1">
    <citation type="journal article" date="2017" name="Parasit. Vectors">
        <title>The complete mitochondrial DNA of three monozoic tapeworms in the Caryophyllidea: a mitogenomic perspective on the phylogeny of eucestodes.</title>
        <authorList>
            <person name="Li W.X."/>
            <person name="Zhang D."/>
            <person name="Boyce K."/>
            <person name="Xi B.W."/>
            <person name="Zou H."/>
            <person name="Wu S.G."/>
            <person name="Li M."/>
            <person name="Wang G.T."/>
        </authorList>
    </citation>
    <scope>NUCLEOTIDE SEQUENCE</scope>
</reference>
<dbReference type="SUPFAM" id="SSF81648">
    <property type="entry name" value="a domain/subunit of cytochrome bc1 complex (Ubiquinol-cytochrome c reductase)"/>
    <property type="match status" value="1"/>
</dbReference>
<keyword evidence="8 16" id="KW-0479">Metal-binding</keyword>
<gene>
    <name evidence="19" type="primary">cytb</name>
</gene>
<evidence type="ECO:0000256" key="14">
    <source>
        <dbReference type="ARBA" id="ARBA00023128"/>
    </source>
</evidence>
<feature type="transmembrane region" description="Helical" evidence="16">
    <location>
        <begin position="333"/>
        <end position="352"/>
    </location>
</feature>
<evidence type="ECO:0000256" key="4">
    <source>
        <dbReference type="ARBA" id="ARBA00022448"/>
    </source>
</evidence>
<dbReference type="EMBL" id="KY486753">
    <property type="protein sequence ID" value="ASL24602.1"/>
    <property type="molecule type" value="Genomic_DNA"/>
</dbReference>
<dbReference type="GO" id="GO:0005743">
    <property type="term" value="C:mitochondrial inner membrane"/>
    <property type="evidence" value="ECO:0007669"/>
    <property type="project" value="UniProtKB-SubCell"/>
</dbReference>
<dbReference type="InterPro" id="IPR005797">
    <property type="entry name" value="Cyt_b/b6_N"/>
</dbReference>
<dbReference type="GO" id="GO:0009055">
    <property type="term" value="F:electron transfer activity"/>
    <property type="evidence" value="ECO:0007669"/>
    <property type="project" value="InterPro"/>
</dbReference>
<feature type="transmembrane region" description="Helical" evidence="16">
    <location>
        <begin position="101"/>
        <end position="124"/>
    </location>
</feature>
<evidence type="ECO:0000256" key="10">
    <source>
        <dbReference type="ARBA" id="ARBA00022982"/>
    </source>
</evidence>
<evidence type="ECO:0000256" key="2">
    <source>
        <dbReference type="ARBA" id="ARBA00004448"/>
    </source>
</evidence>